<name>A0A142BAG7_9GAMM</name>
<dbReference type="InterPro" id="IPR047657">
    <property type="entry name" value="PmbA"/>
</dbReference>
<dbReference type="Pfam" id="PF19289">
    <property type="entry name" value="PmbA_TldD_3rd"/>
    <property type="match status" value="1"/>
</dbReference>
<dbReference type="PANTHER" id="PTHR43421:SF1">
    <property type="entry name" value="METALLOPROTEASE PMBA"/>
    <property type="match status" value="1"/>
</dbReference>
<protein>
    <submittedName>
        <fullName evidence="2">Zn-dependent protease pmbA</fullName>
    </submittedName>
</protein>
<dbReference type="InterPro" id="IPR036059">
    <property type="entry name" value="TldD/PmbA_sf"/>
</dbReference>
<dbReference type="GO" id="GO:0006508">
    <property type="term" value="P:proteolysis"/>
    <property type="evidence" value="ECO:0007669"/>
    <property type="project" value="UniProtKB-KW"/>
</dbReference>
<dbReference type="AlphaFoldDB" id="A0A142BAG7"/>
<accession>A0A142BAG7</accession>
<feature type="domain" description="Metalloprotease TldD/E C-terminal" evidence="1">
    <location>
        <begin position="230"/>
        <end position="430"/>
    </location>
</feature>
<dbReference type="Proteomes" id="UP000071065">
    <property type="component" value="Chromosome"/>
</dbReference>
<dbReference type="STRING" id="570277.EZMO1_1585"/>
<dbReference type="PANTHER" id="PTHR43421">
    <property type="entry name" value="METALLOPROTEASE PMBA"/>
    <property type="match status" value="1"/>
</dbReference>
<sequence length="431" mass="47303">MNQDSYSHYLDYAQKKLQQVGFEKSLCSLSSDYKQELNVENGVITLLRSGSDRELYLSGIIDRKKASLSINDLSHSRIDSAITELLHMARGSEADDAYDIAPAQPAGVFTAGPQQADLDAMYDSLSSFLTYLKRHHPDIVMTECSLDYTRTHSRMVNSNGIDFTETRGNYNGSAMFNAKDDHGITSLNYTGFMTFNLDQPFHQFGSIEQLLRSAEAELRARPLPAKFTGDLIITPDAMDDFIGFLIGSVTDGPMIANTSLYKDQLHKPVTSHCLTLKSLPLDANMPNGYPFTSDGFKAANMTLLNNGVLESFLLTDYGARKTGQKRAVNEGGCMVLEPGDQPLAEMIASTEEGVLLGRLSAGAPADKGDFSGIAKNSYYIKDGEIQFPLTETMVSGNMAAILKSISDVSKEVVDFGDCRYPWLKAKTVNFS</sequence>
<evidence type="ECO:0000259" key="1">
    <source>
        <dbReference type="Pfam" id="PF19289"/>
    </source>
</evidence>
<dbReference type="EMBL" id="CP013251">
    <property type="protein sequence ID" value="AMO55743.1"/>
    <property type="molecule type" value="Genomic_DNA"/>
</dbReference>
<gene>
    <name evidence="2" type="primary">pmbA1</name>
    <name evidence="2" type="ORF">EZMO1_1585</name>
</gene>
<evidence type="ECO:0000313" key="3">
    <source>
        <dbReference type="Proteomes" id="UP000071065"/>
    </source>
</evidence>
<proteinExistence type="predicted"/>
<organism evidence="2 3">
    <name type="scientific">Endozoicomonas montiporae CL-33</name>
    <dbReference type="NCBI Taxonomy" id="570277"/>
    <lineage>
        <taxon>Bacteria</taxon>
        <taxon>Pseudomonadati</taxon>
        <taxon>Pseudomonadota</taxon>
        <taxon>Gammaproteobacteria</taxon>
        <taxon>Oceanospirillales</taxon>
        <taxon>Endozoicomonadaceae</taxon>
        <taxon>Endozoicomonas</taxon>
    </lineage>
</organism>
<keyword evidence="2" id="KW-0378">Hydrolase</keyword>
<dbReference type="RefSeq" id="WP_034874258.1">
    <property type="nucleotide sequence ID" value="NZ_CP013251.1"/>
</dbReference>
<dbReference type="PATRIC" id="fig|570277.3.peg.1714"/>
<keyword evidence="2" id="KW-0645">Protease</keyword>
<dbReference type="GO" id="GO:0008237">
    <property type="term" value="F:metallopeptidase activity"/>
    <property type="evidence" value="ECO:0007669"/>
    <property type="project" value="InterPro"/>
</dbReference>
<dbReference type="OrthoDB" id="9803213at2"/>
<dbReference type="InterPro" id="IPR045569">
    <property type="entry name" value="Metalloprtase-TldD/E_C"/>
</dbReference>
<reference evidence="2 3" key="1">
    <citation type="journal article" date="2016" name="Front. Microbiol.">
        <title>Genomic Insight into the Host-Endosymbiont Relationship of Endozoicomonas montiporae CL-33(T) with its Coral Host.</title>
        <authorList>
            <person name="Ding J.-Y."/>
            <person name="Shiu J.-H."/>
            <person name="Chen W.-M."/>
            <person name="Chiang Y.-R."/>
            <person name="Tang S.-L."/>
        </authorList>
    </citation>
    <scope>NUCLEOTIDE SEQUENCE [LARGE SCALE GENOMIC DNA]</scope>
    <source>
        <strain evidence="2 3">CL-33</strain>
    </source>
</reference>
<dbReference type="GO" id="GO:0005829">
    <property type="term" value="C:cytosol"/>
    <property type="evidence" value="ECO:0007669"/>
    <property type="project" value="TreeGrafter"/>
</dbReference>
<dbReference type="SUPFAM" id="SSF111283">
    <property type="entry name" value="Putative modulator of DNA gyrase, PmbA/TldD"/>
    <property type="match status" value="1"/>
</dbReference>
<dbReference type="InterPro" id="IPR035068">
    <property type="entry name" value="TldD/PmbA_N"/>
</dbReference>
<dbReference type="Gene3D" id="3.30.2290.10">
    <property type="entry name" value="PmbA/TldD superfamily"/>
    <property type="match status" value="1"/>
</dbReference>
<dbReference type="KEGG" id="emp:EZMO1_1585"/>
<evidence type="ECO:0000313" key="2">
    <source>
        <dbReference type="EMBL" id="AMO55743.1"/>
    </source>
</evidence>